<keyword evidence="1 7" id="KW-0596">Phosphopantetheine</keyword>
<keyword evidence="4 7" id="KW-0276">Fatty acid metabolism</keyword>
<dbReference type="RefSeq" id="WP_103752288.1">
    <property type="nucleotide sequence ID" value="NZ_CP048268.1"/>
</dbReference>
<sequence length="82" mass="9142">MTEQEIFEKVKEIIVAQTGESDAAVTPQANIKDDLNADSLDVFEVINELEDEFDIKIESEDGIQTVQDLVDFVQKQLAAKEG</sequence>
<keyword evidence="6 7" id="KW-0275">Fatty acid biosynthesis</keyword>
<dbReference type="NCBIfam" id="NF002148">
    <property type="entry name" value="PRK00982.1-2"/>
    <property type="match status" value="1"/>
</dbReference>
<evidence type="ECO:0000256" key="7">
    <source>
        <dbReference type="HAMAP-Rule" id="MF_01217"/>
    </source>
</evidence>
<proteinExistence type="inferred from homology"/>
<dbReference type="InterPro" id="IPR009081">
    <property type="entry name" value="PP-bd_ACP"/>
</dbReference>
<organism evidence="9 10">
    <name type="scientific">Lactobacillus panisapium</name>
    <dbReference type="NCBI Taxonomy" id="2012495"/>
    <lineage>
        <taxon>Bacteria</taxon>
        <taxon>Bacillati</taxon>
        <taxon>Bacillota</taxon>
        <taxon>Bacilli</taxon>
        <taxon>Lactobacillales</taxon>
        <taxon>Lactobacillaceae</taxon>
        <taxon>Lactobacillus</taxon>
    </lineage>
</organism>
<dbReference type="Proteomes" id="UP000826550">
    <property type="component" value="Chromosome"/>
</dbReference>
<keyword evidence="7" id="KW-0963">Cytoplasm</keyword>
<dbReference type="InterPro" id="IPR036736">
    <property type="entry name" value="ACP-like_sf"/>
</dbReference>
<keyword evidence="3 7" id="KW-0597">Phosphoprotein</keyword>
<name>A0ABX8W9M6_9LACO</name>
<reference evidence="9 10" key="1">
    <citation type="submission" date="2020-01" db="EMBL/GenBank/DDBJ databases">
        <title>Vast differences in strain-level diversity in the gut microbiota of two closely related honey bee species.</title>
        <authorList>
            <person name="Ellegaard K.M."/>
            <person name="Suenami S."/>
            <person name="Miyazaki R."/>
            <person name="Engel P."/>
        </authorList>
    </citation>
    <scope>NUCLEOTIDE SEQUENCE [LARGE SCALE GENOMIC DNA]</scope>
    <source>
        <strain evidence="9 10">ESL0416</strain>
    </source>
</reference>
<keyword evidence="2 7" id="KW-0444">Lipid biosynthesis</keyword>
<comment type="similarity">
    <text evidence="7">Belongs to the acyl carrier protein (ACP) family.</text>
</comment>
<dbReference type="PANTHER" id="PTHR20863:SF76">
    <property type="entry name" value="CARRIER DOMAIN-CONTAINING PROTEIN"/>
    <property type="match status" value="1"/>
</dbReference>
<accession>A0ABX8W9M6</accession>
<comment type="subcellular location">
    <subcellularLocation>
        <location evidence="7">Cytoplasm</location>
    </subcellularLocation>
</comment>
<comment type="pathway">
    <text evidence="7">Lipid metabolism; fatty acid biosynthesis.</text>
</comment>
<dbReference type="InterPro" id="IPR003231">
    <property type="entry name" value="ACP"/>
</dbReference>
<dbReference type="PROSITE" id="PS50075">
    <property type="entry name" value="CARRIER"/>
    <property type="match status" value="1"/>
</dbReference>
<evidence type="ECO:0000256" key="3">
    <source>
        <dbReference type="ARBA" id="ARBA00022553"/>
    </source>
</evidence>
<dbReference type="EMBL" id="CP048268">
    <property type="protein sequence ID" value="QYN53442.1"/>
    <property type="molecule type" value="Genomic_DNA"/>
</dbReference>
<dbReference type="NCBIfam" id="NF002150">
    <property type="entry name" value="PRK00982.1-4"/>
    <property type="match status" value="1"/>
</dbReference>
<evidence type="ECO:0000256" key="5">
    <source>
        <dbReference type="ARBA" id="ARBA00023098"/>
    </source>
</evidence>
<evidence type="ECO:0000313" key="10">
    <source>
        <dbReference type="Proteomes" id="UP000826550"/>
    </source>
</evidence>
<feature type="modified residue" description="O-(pantetheine 4'-phosphoryl)serine" evidence="7">
    <location>
        <position position="39"/>
    </location>
</feature>
<dbReference type="PANTHER" id="PTHR20863">
    <property type="entry name" value="ACYL CARRIER PROTEIN"/>
    <property type="match status" value="1"/>
</dbReference>
<gene>
    <name evidence="7" type="primary">acpP</name>
    <name evidence="9" type="ORF">GYM71_08445</name>
</gene>
<dbReference type="Gene3D" id="1.10.1200.10">
    <property type="entry name" value="ACP-like"/>
    <property type="match status" value="1"/>
</dbReference>
<comment type="PTM">
    <text evidence="7">4'-phosphopantetheine is transferred from CoA to a specific serine of apo-ACP by AcpS. This modification is essential for activity because fatty acids are bound in thioester linkage to the sulfhydryl of the prosthetic group.</text>
</comment>
<evidence type="ECO:0000259" key="8">
    <source>
        <dbReference type="PROSITE" id="PS50075"/>
    </source>
</evidence>
<evidence type="ECO:0000256" key="6">
    <source>
        <dbReference type="ARBA" id="ARBA00023160"/>
    </source>
</evidence>
<dbReference type="SUPFAM" id="SSF47336">
    <property type="entry name" value="ACP-like"/>
    <property type="match status" value="1"/>
</dbReference>
<dbReference type="HAMAP" id="MF_01217">
    <property type="entry name" value="Acyl_carrier"/>
    <property type="match status" value="1"/>
</dbReference>
<evidence type="ECO:0000256" key="2">
    <source>
        <dbReference type="ARBA" id="ARBA00022516"/>
    </source>
</evidence>
<comment type="function">
    <text evidence="7">Carrier of the growing fatty acid chain in fatty acid biosynthesis.</text>
</comment>
<feature type="domain" description="Carrier" evidence="8">
    <location>
        <begin position="4"/>
        <end position="80"/>
    </location>
</feature>
<dbReference type="Pfam" id="PF00550">
    <property type="entry name" value="PP-binding"/>
    <property type="match status" value="1"/>
</dbReference>
<keyword evidence="5 7" id="KW-0443">Lipid metabolism</keyword>
<evidence type="ECO:0000256" key="4">
    <source>
        <dbReference type="ARBA" id="ARBA00022832"/>
    </source>
</evidence>
<evidence type="ECO:0000313" key="9">
    <source>
        <dbReference type="EMBL" id="QYN53442.1"/>
    </source>
</evidence>
<protein>
    <recommendedName>
        <fullName evidence="7">Acyl carrier protein</fullName>
        <shortName evidence="7">ACP</shortName>
    </recommendedName>
</protein>
<evidence type="ECO:0000256" key="1">
    <source>
        <dbReference type="ARBA" id="ARBA00022450"/>
    </source>
</evidence>
<keyword evidence="10" id="KW-1185">Reference proteome</keyword>